<feature type="region of interest" description="Disordered" evidence="1">
    <location>
        <begin position="1771"/>
        <end position="1832"/>
    </location>
</feature>
<name>A0A2U9GB33_WSSV</name>
<feature type="region of interest" description="Disordered" evidence="1">
    <location>
        <begin position="887"/>
        <end position="952"/>
    </location>
</feature>
<feature type="compositionally biased region" description="Acidic residues" evidence="1">
    <location>
        <begin position="893"/>
        <end position="907"/>
    </location>
</feature>
<gene>
    <name evidence="2" type="primary">344</name>
</gene>
<feature type="compositionally biased region" description="Gly residues" evidence="1">
    <location>
        <begin position="457"/>
        <end position="468"/>
    </location>
</feature>
<feature type="region of interest" description="Disordered" evidence="1">
    <location>
        <begin position="441"/>
        <end position="483"/>
    </location>
</feature>
<proteinExistence type="predicted"/>
<protein>
    <submittedName>
        <fullName evidence="2">Wsv343</fullName>
    </submittedName>
</protein>
<feature type="compositionally biased region" description="Low complexity" evidence="1">
    <location>
        <begin position="645"/>
        <end position="657"/>
    </location>
</feature>
<feature type="region of interest" description="Disordered" evidence="1">
    <location>
        <begin position="625"/>
        <end position="675"/>
    </location>
</feature>
<organismHost>
    <name type="scientific">Crustacea</name>
    <name type="common">crustaceans</name>
    <dbReference type="NCBI Taxonomy" id="6657"/>
</organismHost>
<dbReference type="EMBL" id="MG432475">
    <property type="protein sequence ID" value="AWQ60923.1"/>
    <property type="molecule type" value="Genomic_DNA"/>
</dbReference>
<reference evidence="2" key="2">
    <citation type="journal article" name="FEMS Microbiol. Lett.">
        <title>Molecular variability and genetic structure of white spot syndrome virus strains from northwest Mexico based on the analysis of genomes.</title>
        <authorList>
            <person name="Parrilla-Taylor D.P."/>
            <person name="Vibanco-Perez N."/>
            <person name="Duran-Avelar M.J."/>
            <person name="Gomez-Gil B."/>
            <person name="Llera-Herrera R."/>
            <person name="Vazquez-Juarez R."/>
        </authorList>
    </citation>
    <scope>NUCLEOTIDE SEQUENCE</scope>
    <source>
        <strain evidence="2">ACF2</strain>
    </source>
</reference>
<evidence type="ECO:0000256" key="1">
    <source>
        <dbReference type="SAM" id="MobiDB-lite"/>
    </source>
</evidence>
<feature type="compositionally biased region" description="Acidic residues" evidence="1">
    <location>
        <begin position="443"/>
        <end position="456"/>
    </location>
</feature>
<organism evidence="2">
    <name type="scientific">White spot syndrome virus</name>
    <name type="common">WSSV</name>
    <name type="synonym">White spot bacilliform virus</name>
    <dbReference type="NCBI Taxonomy" id="92652"/>
    <lineage>
        <taxon>Viruses</taxon>
        <taxon>Viruses incertae sedis</taxon>
        <taxon>Naldaviricetes</taxon>
        <taxon>Nimaviridae</taxon>
        <taxon>Whispovirus</taxon>
        <taxon>White spot syndrome virus</taxon>
    </lineage>
</organism>
<feature type="compositionally biased region" description="Gly residues" evidence="1">
    <location>
        <begin position="911"/>
        <end position="920"/>
    </location>
</feature>
<reference evidence="2" key="1">
    <citation type="submission" date="2017-11" db="EMBL/GenBank/DDBJ databases">
        <authorList>
            <person name="Parrilla Taylor D.P."/>
            <person name="Vibanco-Perez N."/>
            <person name="Duran-Avelar Md.J."/>
            <person name="Gomez-Gil B."/>
            <person name="Llera-Herrera R."/>
            <person name="Vazquez-Juarez R."/>
        </authorList>
    </citation>
    <scope>NUCLEOTIDE SEQUENCE</scope>
    <source>
        <strain evidence="2">ACF2</strain>
    </source>
</reference>
<sequence length="2751" mass="308213">MFKANVLNLGGGKFLESDVRDHLIKCANQMKEEPTTLRICLSNKLPEYDNRRLPLLLLNEGEQILVTDNLTKNGNPLVKQMGHLAVQDRVGGDGSVNPNNLLYAGCNVVEYDTVNRGNDGKLIMYSQPATLKGVAKSKKKGMYKVKKVPEITGDQFLDKLNERSCQNENRRMDEEGPHVGTGKLLRELIIMMRLYEEETSSAEKLCVTPAFREFLGCGRTATAFITNASLMGLKVIFYPTILEEERLAAVSDTENVVLLKSILKVQLELLSECMPRIVERVESMIKKTVACFKIDIGGSDNWNLPGHCKVSDTAFPYHHAQLVGEKKNILSISNENMVTSLGVVKADRAEEWMCKTLESFEKKCLYLENLMGSMANTDDWRRKILFSELGPEMPYRNKSLIMDQDFCTIGMCYKFLAEGGGLLLTKTNATLLKEKMACKGLDDSGDGDDEEEDNEEGGSGGKSGGGSGDENNINKPPPAPKQIPPLAANVYNSIINDDDKLDQIVCFFKRKHGFFLSDIDNSPLLAMEFLLPQKAMSKKNCVERVKPETKNIIRNLTGVNTIKFDTIMPFAILQIVVRYENRNLKLPRDTDILQQRLKNNTWDALSKGKFAEMWQFTHKESLKPPTIEELESIPPPPTQSEEEAAAAAAASTSSTTPDMVSSLEEGATSTSSSDENQIASLENIKKLLSIITSTFATGADKNDTIFAWTVVTLAERFCALYNITSHPEEYYQQIIREDFEFEGGFEKFRHMCDAINRELSIYVQSVLEKQSVCRMGVAAYENSMERIKNKTNSKLCKIKYDESTMVYELNNDTFKTFDYDESDKSFGPMYECAPMETFQRLFASVKSDKEAVLADKKSEKREKLYQQKQEYLRKCDNDDVSARQILNNVASNESDEESDEESDDEENYGAAKGGATGDYYGGDDEDDCYGFLGEFGSSDDENEPSDNASSINNVQDDVFRDVNFIKTFNFRSSLCHRQKYVSTVIVEEMEKNLCDVLTLDNSAAESGDILKEINRRSLRMRNWVVPFTMPVREIVKPNVNSEDGTANSNNNIPPFCSCASLNNFKSDSPLSSNNTMSNEKCIKLLPIPSSKHLKDLTVALRFNTMACERRYFSDVTAALGFVKKDKVNGNIRSILDNKRWDAIKQCKLAGKCLSSALPLGIYENVISEDNKLINTFRPRSLARLACSSGGDGVSDKSVNNGFFSGIWALCANQDLESVVLGSTVVDPLKPTKVFNQSLSEKELKEKRQQMCLDAANYFKDHNVSKLNIYECFKMMEECIMRTALNGKTSNDSEFFSNLITRYGSGTNSPASRLWTILETVRECFNNSLPIDWGSLVKDWDGSDMLNLKAGVSNVDESGAVFELSEFLGVSARAFFGKDLDTNLDADTWECLLNDDNKDWKAQVAKAYEFALKDNDIRSVENFINSSNLLTNNNVIKKLKIKPTPSNDVRHQIWVEDEYYPRNKSTLRSRAEWMAATEEVLKTEMSLSCVLAMVAMYRIMMQGESVREIATAPLRLSVDKMVPLIRCFKITSKWCSCTGKGDSPKKADASIKEGRFYDIEEDPLHFYRFAAYVIGQVASNDIVIEEMTRKILMSFDFNGFDTSNWLQFITYRFSHVLMGRRSRLLSRPLSLVKNLVSVSSLADKNSEKSNDMYEKRVGKVMKRIARLVLVKAADSVRASSNDLLDCCILDVNDVSVKSLDEFRAKTRQELQETRIDTNYNLVSNSCTTAQLAAVEKSSRIINTNISFHNIPAGQAKVMDANEEAFIDPSLEEINKEDNSGAKQMTGKGGSNRGRSKKSGGGGFNNAGGFYNDDSSRGSSSVVDEDSRSRTGFSQIHMDARNEEDRESGLFSYDGYVLNRIKNMITQNQINNDIVKVISDIENFFKICVPFSKKEYALYGVTETALSAGMDAIERWNKAVEEETNKIRKECRDLTDTGSVYDMNIICPGDYMSSVGEGGNGGCGGGSSSSGHLLSNNNNEANQTNEISEDQLKHEGSDCSFWFNFYKKVVNSSEKKQGKGSVLANTGHEGRIVGRPLRTFIQYKGKGFAETKVLTRYFSNHISDSYWSQVMPICYIKNMALGDEDKSKKKFGKRPWKNFNNNSNSSSNSSVKYVSIQDLEKKDSLKNVPMGYDEDLLSLYDDSLTTSTEKLENIKIVNDSKDAYVILGSSNQSSFDQTFSQQYFTHQKISNINTYKSLGKMWNCNNGMSPKNQIVLLKKLLFKNLNILWIKLYERHISVLCNWGCIHPNSSKNSHFEMTKNNAPCGVTDSNPPLSVYHSGFLSVEDYGQLLKDTFPLMNLHRTFSAKSKDNNSSDPSPEKISAASLAKAVYAREVLSSCLDPEGNFCTSWITNSCSVLFTPGTNIRRGGDFFNKSCYRQQDNDYCFIGKEETKKCPNFVSSEIEIVISTNSDGHKRVLRVINYNKDHSGLYAGIDTGCADDEDDDDDQGGTDKTCLLQEDSMDAKRMLISMRSVINGKSLDESSLAIKKDNFNFLAGTDKGFYLDNSFFNSPVQGKFVAPRGTKIFKKCCDFLLNKGTGGVFARIFFTDWACIVSSSKGKNNKKAIESTLQIRNGGCFSERLTPSMFDNESEQGELFHDRYCPDFLSDYNKQNIFSEQAYKCSFLANPVCPAKNMLKRAKNIRLCITNAGTALISKIMAEVEKMGNARTFISNGTAIPFRLAENTACISVDNNRYFLIDGTYLLGGRLEGINLVTDMYTRCKLKAEKHVILNSLFSTEFISAALASSMEGTTM</sequence>
<accession>A0A2U9GB33</accession>
<evidence type="ECO:0000313" key="2">
    <source>
        <dbReference type="EMBL" id="AWQ60923.1"/>
    </source>
</evidence>